<dbReference type="OrthoDB" id="188749at2759"/>
<feature type="transmembrane region" description="Helical" evidence="1">
    <location>
        <begin position="54"/>
        <end position="72"/>
    </location>
</feature>
<comment type="caution">
    <text evidence="3">The sequence shown here is derived from an EMBL/GenBank/DDBJ whole genome shotgun (WGS) entry which is preliminary data.</text>
</comment>
<name>X6MAP0_RETFI</name>
<dbReference type="AlphaFoldDB" id="X6MAP0"/>
<organism evidence="3 4">
    <name type="scientific">Reticulomyxa filosa</name>
    <dbReference type="NCBI Taxonomy" id="46433"/>
    <lineage>
        <taxon>Eukaryota</taxon>
        <taxon>Sar</taxon>
        <taxon>Rhizaria</taxon>
        <taxon>Retaria</taxon>
        <taxon>Foraminifera</taxon>
        <taxon>Monothalamids</taxon>
        <taxon>Reticulomyxidae</taxon>
        <taxon>Reticulomyxa</taxon>
    </lineage>
</organism>
<dbReference type="PANTHER" id="PTHR35982:SF1">
    <property type="entry name" value="SPIROCYCLASE, AVEC FAMILY"/>
    <property type="match status" value="1"/>
</dbReference>
<accession>X6MAP0</accession>
<dbReference type="Proteomes" id="UP000023152">
    <property type="component" value="Unassembled WGS sequence"/>
</dbReference>
<reference evidence="3 4" key="1">
    <citation type="journal article" date="2013" name="Curr. Biol.">
        <title>The Genome of the Foraminiferan Reticulomyxa filosa.</title>
        <authorList>
            <person name="Glockner G."/>
            <person name="Hulsmann N."/>
            <person name="Schleicher M."/>
            <person name="Noegel A.A."/>
            <person name="Eichinger L."/>
            <person name="Gallinger C."/>
            <person name="Pawlowski J."/>
            <person name="Sierra R."/>
            <person name="Euteneuer U."/>
            <person name="Pillet L."/>
            <person name="Moustafa A."/>
            <person name="Platzer M."/>
            <person name="Groth M."/>
            <person name="Szafranski K."/>
            <person name="Schliwa M."/>
        </authorList>
    </citation>
    <scope>NUCLEOTIDE SEQUENCE [LARGE SCALE GENOMIC DNA]</scope>
</reference>
<dbReference type="EMBL" id="ASPP01023202">
    <property type="protein sequence ID" value="ETO10726.1"/>
    <property type="molecule type" value="Genomic_DNA"/>
</dbReference>
<evidence type="ECO:0000313" key="3">
    <source>
        <dbReference type="EMBL" id="ETO10726.1"/>
    </source>
</evidence>
<keyword evidence="1" id="KW-1133">Transmembrane helix</keyword>
<protein>
    <recommendedName>
        <fullName evidence="2">DUF7802 domain-containing protein</fullName>
    </recommendedName>
</protein>
<keyword evidence="1" id="KW-0812">Transmembrane</keyword>
<keyword evidence="1" id="KW-0472">Membrane</keyword>
<sequence>MNLKMPDFKNLHFELPDVKNLVIQLPYLNTTLDAEALLTFNKVEDVHKNTPANVFVEVQFLILFLSVIWDVWRSKENRYLKYLCFWVCLLSGIITECFTLFNPQIGNFYHAQFCVMLLWKREPLYMLLGVYVWFSYTLITLPWKCKLSQLGTVGLTICLTGTLWPTFDMLGLKYLFWTWHNRSEFFNNYKNK</sequence>
<evidence type="ECO:0000256" key="1">
    <source>
        <dbReference type="SAM" id="Phobius"/>
    </source>
</evidence>
<dbReference type="Pfam" id="PF25085">
    <property type="entry name" value="DUF7802"/>
    <property type="match status" value="1"/>
</dbReference>
<dbReference type="InterPro" id="IPR056704">
    <property type="entry name" value="DUF7802"/>
</dbReference>
<feature type="transmembrane region" description="Helical" evidence="1">
    <location>
        <begin position="79"/>
        <end position="101"/>
    </location>
</feature>
<feature type="domain" description="DUF7802" evidence="2">
    <location>
        <begin position="8"/>
        <end position="183"/>
    </location>
</feature>
<keyword evidence="4" id="KW-1185">Reference proteome</keyword>
<evidence type="ECO:0000259" key="2">
    <source>
        <dbReference type="Pfam" id="PF25085"/>
    </source>
</evidence>
<dbReference type="OMA" id="RIFPMIT"/>
<feature type="transmembrane region" description="Helical" evidence="1">
    <location>
        <begin position="124"/>
        <end position="143"/>
    </location>
</feature>
<gene>
    <name evidence="3" type="ORF">RFI_26651</name>
</gene>
<evidence type="ECO:0000313" key="4">
    <source>
        <dbReference type="Proteomes" id="UP000023152"/>
    </source>
</evidence>
<proteinExistence type="predicted"/>
<dbReference type="PANTHER" id="PTHR35982">
    <property type="entry name" value="AGAP005361-PA"/>
    <property type="match status" value="1"/>
</dbReference>
<feature type="transmembrane region" description="Helical" evidence="1">
    <location>
        <begin position="150"/>
        <end position="167"/>
    </location>
</feature>